<comment type="caution">
    <text evidence="1">The sequence shown here is derived from an EMBL/GenBank/DDBJ whole genome shotgun (WGS) entry which is preliminary data.</text>
</comment>
<dbReference type="Proteomes" id="UP000031532">
    <property type="component" value="Unassembled WGS sequence"/>
</dbReference>
<organism evidence="1 2">
    <name type="scientific">Scytonema millei VB511283</name>
    <dbReference type="NCBI Taxonomy" id="1245923"/>
    <lineage>
        <taxon>Bacteria</taxon>
        <taxon>Bacillati</taxon>
        <taxon>Cyanobacteriota</taxon>
        <taxon>Cyanophyceae</taxon>
        <taxon>Nostocales</taxon>
        <taxon>Scytonemataceae</taxon>
        <taxon>Scytonema</taxon>
    </lineage>
</organism>
<accession>A0A9X5EAI7</accession>
<dbReference type="OrthoDB" id="574153at2"/>
<gene>
    <name evidence="1" type="ORF">QH73_0021205</name>
</gene>
<proteinExistence type="predicted"/>
<evidence type="ECO:0000313" key="2">
    <source>
        <dbReference type="Proteomes" id="UP000031532"/>
    </source>
</evidence>
<name>A0A9X5EAI7_9CYAN</name>
<dbReference type="EMBL" id="JTJC03000006">
    <property type="protein sequence ID" value="NHC37122.1"/>
    <property type="molecule type" value="Genomic_DNA"/>
</dbReference>
<protein>
    <submittedName>
        <fullName evidence="1">Uncharacterized protein</fullName>
    </submittedName>
</protein>
<sequence length="74" mass="8550">MPQIDWEEAFEYLPGLAVELKSRPGVIDTIAAYDLTMVPPIWLEKDPRPRYPHELQIVSRERVQACQLVETVNS</sequence>
<dbReference type="AlphaFoldDB" id="A0A9X5EAI7"/>
<keyword evidence="2" id="KW-1185">Reference proteome</keyword>
<reference evidence="1 2" key="1">
    <citation type="journal article" date="2015" name="Genome Announc.">
        <title>Draft Genome Sequence of the Terrestrial Cyanobacterium Scytonema millei VB511283, Isolated from Eastern India.</title>
        <authorList>
            <person name="Sen D."/>
            <person name="Chandrababunaidu M.M."/>
            <person name="Singh D."/>
            <person name="Sanghi N."/>
            <person name="Ghorai A."/>
            <person name="Mishra G.P."/>
            <person name="Madduluri M."/>
            <person name="Adhikary S.P."/>
            <person name="Tripathy S."/>
        </authorList>
    </citation>
    <scope>NUCLEOTIDE SEQUENCE [LARGE SCALE GENOMIC DNA]</scope>
    <source>
        <strain evidence="1 2">VB511283</strain>
    </source>
</reference>
<dbReference type="RefSeq" id="WP_132867439.1">
    <property type="nucleotide sequence ID" value="NZ_JTJC03000006.1"/>
</dbReference>
<evidence type="ECO:0000313" key="1">
    <source>
        <dbReference type="EMBL" id="NHC37122.1"/>
    </source>
</evidence>